<protein>
    <submittedName>
        <fullName evidence="1">Chromosome partitioning protein ParB</fullName>
    </submittedName>
</protein>
<evidence type="ECO:0000313" key="2">
    <source>
        <dbReference type="Proteomes" id="UP000289485"/>
    </source>
</evidence>
<name>A0A4V1QBF8_STROR</name>
<gene>
    <name evidence="1" type="ORF">DF216_08980</name>
</gene>
<organism evidence="1 2">
    <name type="scientific">Streptococcus oralis</name>
    <dbReference type="NCBI Taxonomy" id="1303"/>
    <lineage>
        <taxon>Bacteria</taxon>
        <taxon>Bacillati</taxon>
        <taxon>Bacillota</taxon>
        <taxon>Bacilli</taxon>
        <taxon>Lactobacillales</taxon>
        <taxon>Streptococcaceae</taxon>
        <taxon>Streptococcus</taxon>
    </lineage>
</organism>
<reference evidence="1 2" key="1">
    <citation type="submission" date="2018-05" db="EMBL/GenBank/DDBJ databases">
        <title>Streptococcus from otitis media.</title>
        <authorList>
            <person name="Wayes A.M."/>
            <person name="Jakubovics N.S."/>
        </authorList>
    </citation>
    <scope>NUCLEOTIDE SEQUENCE [LARGE SCALE GENOMIC DNA]</scope>
    <source>
        <strain evidence="1 2">NU43</strain>
    </source>
</reference>
<dbReference type="EMBL" id="QEWJ01000012">
    <property type="protein sequence ID" value="RXX20099.1"/>
    <property type="molecule type" value="Genomic_DNA"/>
</dbReference>
<proteinExistence type="predicted"/>
<accession>A0A4V1QBF8</accession>
<dbReference type="Proteomes" id="UP000289485">
    <property type="component" value="Unassembled WGS sequence"/>
</dbReference>
<sequence>MKMNYDLNELIKNGDIEKTTLTKRLTIGGETKDYPVYKFPLECLYYNDQNGRINTVYHQYISNHGKLTPKIGDSKYNEIFEKFIFESKKQALKDTKKSIEERGQQEPGVILADGRVIDGNRRFTALRKIQKGSNIRRYFEAAILSFDIHNKIDEKKIKELELDLQLAREERVSYDPIDRIFDVYNTIEVQKLMTPEEYKQASGAGNTRGINRDLRLAKLIKDFLKIVSPGGKPEDKFYIARELNLDGPIESIEPQLSKLERKKDKKQKAIKMNVLTILAVQIAKSEIGDRDITRKIRDVKDNILNNPEIKKYFTEATDEHVDRIIEFFETNPIKQASDLKDNFNKNPEIAEVASSLLQTTNRLSNKGEAAADRRQSLVKLQEIFDILEAMTHDDLKALHENEYFEAKKILQEIRDLTYKLSR</sequence>
<comment type="caution">
    <text evidence="1">The sequence shown here is derived from an EMBL/GenBank/DDBJ whole genome shotgun (WGS) entry which is preliminary data.</text>
</comment>
<evidence type="ECO:0000313" key="1">
    <source>
        <dbReference type="EMBL" id="RXX20099.1"/>
    </source>
</evidence>
<dbReference type="AlphaFoldDB" id="A0A4V1QBF8"/>